<accession>A0ABV9AWA6</accession>
<protein>
    <submittedName>
        <fullName evidence="1">Uncharacterized protein</fullName>
    </submittedName>
</protein>
<dbReference type="Proteomes" id="UP001595839">
    <property type="component" value="Unassembled WGS sequence"/>
</dbReference>
<comment type="caution">
    <text evidence="1">The sequence shown here is derived from an EMBL/GenBank/DDBJ whole genome shotgun (WGS) entry which is preliminary data.</text>
</comment>
<dbReference type="EMBL" id="JBHSFK010000012">
    <property type="protein sequence ID" value="MFC4501761.1"/>
    <property type="molecule type" value="Genomic_DNA"/>
</dbReference>
<sequence>MIHEQEVSRAYLAAFLALAKLEELGEKPLRALSTRGWGQTGFKGASGRVYRDSDNRWHAESLKADGAPFKSGDKVELQSGDDHWRLGVVTGVWPSGGLAEPWTVVVGTRGRDQVLLCGPDGESDYLRKAQ</sequence>
<name>A0ABV9AWA6_9ACTN</name>
<organism evidence="1 2">
    <name type="scientific">Streptomyces vulcanius</name>
    <dbReference type="NCBI Taxonomy" id="1441876"/>
    <lineage>
        <taxon>Bacteria</taxon>
        <taxon>Bacillati</taxon>
        <taxon>Actinomycetota</taxon>
        <taxon>Actinomycetes</taxon>
        <taxon>Kitasatosporales</taxon>
        <taxon>Streptomycetaceae</taxon>
        <taxon>Streptomyces</taxon>
    </lineage>
</organism>
<evidence type="ECO:0000313" key="1">
    <source>
        <dbReference type="EMBL" id="MFC4501761.1"/>
    </source>
</evidence>
<dbReference type="RefSeq" id="WP_381173730.1">
    <property type="nucleotide sequence ID" value="NZ_JBHSFK010000012.1"/>
</dbReference>
<evidence type="ECO:0000313" key="2">
    <source>
        <dbReference type="Proteomes" id="UP001595839"/>
    </source>
</evidence>
<keyword evidence="2" id="KW-1185">Reference proteome</keyword>
<gene>
    <name evidence="1" type="ORF">ACFPIH_19875</name>
</gene>
<proteinExistence type="predicted"/>
<reference evidence="2" key="1">
    <citation type="journal article" date="2019" name="Int. J. Syst. Evol. Microbiol.">
        <title>The Global Catalogue of Microorganisms (GCM) 10K type strain sequencing project: providing services to taxonomists for standard genome sequencing and annotation.</title>
        <authorList>
            <consortium name="The Broad Institute Genomics Platform"/>
            <consortium name="The Broad Institute Genome Sequencing Center for Infectious Disease"/>
            <person name="Wu L."/>
            <person name="Ma J."/>
        </authorList>
    </citation>
    <scope>NUCLEOTIDE SEQUENCE [LARGE SCALE GENOMIC DNA]</scope>
    <source>
        <strain evidence="2">CGMCC 4.7177</strain>
    </source>
</reference>